<reference evidence="1 2" key="1">
    <citation type="journal article" date="2012" name="Proc. Natl. Acad. Sci. U.S.A.">
        <title>Comparative genomics of Ceriporiopsis subvermispora and Phanerochaete chrysosporium provide insight into selective ligninolysis.</title>
        <authorList>
            <person name="Fernandez-Fueyo E."/>
            <person name="Ruiz-Duenas F.J."/>
            <person name="Ferreira P."/>
            <person name="Floudas D."/>
            <person name="Hibbett D.S."/>
            <person name="Canessa P."/>
            <person name="Larrondo L.F."/>
            <person name="James T.Y."/>
            <person name="Seelenfreund D."/>
            <person name="Lobos S."/>
            <person name="Polanco R."/>
            <person name="Tello M."/>
            <person name="Honda Y."/>
            <person name="Watanabe T."/>
            <person name="Watanabe T."/>
            <person name="Ryu J.S."/>
            <person name="Kubicek C.P."/>
            <person name="Schmoll M."/>
            <person name="Gaskell J."/>
            <person name="Hammel K.E."/>
            <person name="St John F.J."/>
            <person name="Vanden Wymelenberg A."/>
            <person name="Sabat G."/>
            <person name="Splinter BonDurant S."/>
            <person name="Syed K."/>
            <person name="Yadav J.S."/>
            <person name="Doddapaneni H."/>
            <person name="Subramanian V."/>
            <person name="Lavin J.L."/>
            <person name="Oguiza J.A."/>
            <person name="Perez G."/>
            <person name="Pisabarro A.G."/>
            <person name="Ramirez L."/>
            <person name="Santoyo F."/>
            <person name="Master E."/>
            <person name="Coutinho P.M."/>
            <person name="Henrissat B."/>
            <person name="Lombard V."/>
            <person name="Magnuson J.K."/>
            <person name="Kuees U."/>
            <person name="Hori C."/>
            <person name="Igarashi K."/>
            <person name="Samejima M."/>
            <person name="Held B.W."/>
            <person name="Barry K.W."/>
            <person name="LaButti K.M."/>
            <person name="Lapidus A."/>
            <person name="Lindquist E.A."/>
            <person name="Lucas S.M."/>
            <person name="Riley R."/>
            <person name="Salamov A.A."/>
            <person name="Hoffmeister D."/>
            <person name="Schwenk D."/>
            <person name="Hadar Y."/>
            <person name="Yarden O."/>
            <person name="de Vries R.P."/>
            <person name="Wiebenga A."/>
            <person name="Stenlid J."/>
            <person name="Eastwood D."/>
            <person name="Grigoriev I.V."/>
            <person name="Berka R.M."/>
            <person name="Blanchette R.A."/>
            <person name="Kersten P."/>
            <person name="Martinez A.T."/>
            <person name="Vicuna R."/>
            <person name="Cullen D."/>
        </authorList>
    </citation>
    <scope>NUCLEOTIDE SEQUENCE [LARGE SCALE GENOMIC DNA]</scope>
    <source>
        <strain evidence="1 2">B</strain>
    </source>
</reference>
<protein>
    <submittedName>
        <fullName evidence="1">Uncharacterized protein</fullName>
    </submittedName>
</protein>
<accession>M2QWF3</accession>
<dbReference type="HOGENOM" id="CLU_1189785_0_0_1"/>
<dbReference type="EMBL" id="KB445832">
    <property type="protein sequence ID" value="EMD30846.1"/>
    <property type="molecule type" value="Genomic_DNA"/>
</dbReference>
<evidence type="ECO:0000313" key="1">
    <source>
        <dbReference type="EMBL" id="EMD30846.1"/>
    </source>
</evidence>
<dbReference type="AlphaFoldDB" id="M2QWF3"/>
<keyword evidence="2" id="KW-1185">Reference proteome</keyword>
<dbReference type="Proteomes" id="UP000016930">
    <property type="component" value="Unassembled WGS sequence"/>
</dbReference>
<gene>
    <name evidence="1" type="ORF">CERSUDRAFT_78577</name>
</gene>
<proteinExistence type="predicted"/>
<evidence type="ECO:0000313" key="2">
    <source>
        <dbReference type="Proteomes" id="UP000016930"/>
    </source>
</evidence>
<sequence length="233" mass="26525">MIPTPGLQALAPALSPFKLILLSETEHQAWHNSLAASVTSEDDTWYNNGCDHQRLHVSLTQLLELQAPYFVLPAGAPPRQPIFKPMPIWLIRLLQDCNNVEDRLNVRFGIHRIPEDSQWIRLTGSHYCLCNGSSYKLTVVVVARVKIIYVYPDRLQNHAVFQVEVLGYKAQDHAQRLRFLNGPDGYYTFCASSTVLPEDVMMFDVELHRTRGDGTNVGIQAARLMYRPQKLLL</sequence>
<name>M2QWF3_CERS8</name>
<organism evidence="1 2">
    <name type="scientific">Ceriporiopsis subvermispora (strain B)</name>
    <name type="common">White-rot fungus</name>
    <name type="synonym">Gelatoporia subvermispora</name>
    <dbReference type="NCBI Taxonomy" id="914234"/>
    <lineage>
        <taxon>Eukaryota</taxon>
        <taxon>Fungi</taxon>
        <taxon>Dikarya</taxon>
        <taxon>Basidiomycota</taxon>
        <taxon>Agaricomycotina</taxon>
        <taxon>Agaricomycetes</taxon>
        <taxon>Polyporales</taxon>
        <taxon>Gelatoporiaceae</taxon>
        <taxon>Gelatoporia</taxon>
    </lineage>
</organism>